<accession>A0A7D6GRF7</accession>
<reference evidence="2 3" key="1">
    <citation type="submission" date="2020-07" db="EMBL/GenBank/DDBJ databases">
        <title>Natrinema (YPL30) sp. nov. and Haloterrigena xxxxxx (YPL8) sp. nov., isolated from a salt mine.</title>
        <authorList>
            <person name="Cui H."/>
        </authorList>
    </citation>
    <scope>NUCLEOTIDE SEQUENCE [LARGE SCALE GENOMIC DNA]</scope>
    <source>
        <strain evidence="2 3">YPL13</strain>
    </source>
</reference>
<dbReference type="KEGG" id="nay:HYG81_07845"/>
<dbReference type="Proteomes" id="UP000510869">
    <property type="component" value="Chromosome"/>
</dbReference>
<evidence type="ECO:0000313" key="3">
    <source>
        <dbReference type="Proteomes" id="UP000510869"/>
    </source>
</evidence>
<evidence type="ECO:0000256" key="1">
    <source>
        <dbReference type="SAM" id="Phobius"/>
    </source>
</evidence>
<feature type="transmembrane region" description="Helical" evidence="1">
    <location>
        <begin position="6"/>
        <end position="28"/>
    </location>
</feature>
<dbReference type="GeneID" id="56143108"/>
<keyword evidence="1" id="KW-1133">Transmembrane helix</keyword>
<dbReference type="OrthoDB" id="305392at2157"/>
<organism evidence="2 3">
    <name type="scientific">Natrinema zhouii</name>
    <dbReference type="NCBI Taxonomy" id="1710539"/>
    <lineage>
        <taxon>Archaea</taxon>
        <taxon>Methanobacteriati</taxon>
        <taxon>Methanobacteriota</taxon>
        <taxon>Stenosarchaea group</taxon>
        <taxon>Halobacteria</taxon>
        <taxon>Halobacteriales</taxon>
        <taxon>Natrialbaceae</taxon>
        <taxon>Natrinema</taxon>
    </lineage>
</organism>
<dbReference type="RefSeq" id="WP_180842662.1">
    <property type="nucleotide sequence ID" value="NZ_CP059154.1"/>
</dbReference>
<dbReference type="EMBL" id="CP059154">
    <property type="protein sequence ID" value="QLK27501.1"/>
    <property type="molecule type" value="Genomic_DNA"/>
</dbReference>
<keyword evidence="1" id="KW-0472">Membrane</keyword>
<keyword evidence="1" id="KW-0812">Transmembrane</keyword>
<protein>
    <submittedName>
        <fullName evidence="2">Uncharacterized protein</fullName>
    </submittedName>
</protein>
<proteinExistence type="predicted"/>
<keyword evidence="3" id="KW-1185">Reference proteome</keyword>
<sequence length="59" mass="6488">MVLELIFPALIGFGFVMIAAYAGALRALDVYFDPDRDSIFLSDAPSRRILGKHIPFSDG</sequence>
<evidence type="ECO:0000313" key="2">
    <source>
        <dbReference type="EMBL" id="QLK27501.1"/>
    </source>
</evidence>
<name>A0A7D6GRF7_9EURY</name>
<dbReference type="AlphaFoldDB" id="A0A7D6GRF7"/>
<gene>
    <name evidence="2" type="ORF">HYG81_07845</name>
</gene>